<dbReference type="AlphaFoldDB" id="A0A0H3HXB4"/>
<proteinExistence type="inferred from homology"/>
<dbReference type="PANTHER" id="PTHR32305:SF15">
    <property type="entry name" value="PROTEIN RHSA-RELATED"/>
    <property type="match status" value="1"/>
</dbReference>
<gene>
    <name evidence="3" type="ordered locus">W5S_0369</name>
</gene>
<dbReference type="NCBIfam" id="TIGR03696">
    <property type="entry name" value="Rhs_assc_core"/>
    <property type="match status" value="1"/>
</dbReference>
<name>A0A0H3HXB4_PECPM</name>
<dbReference type="InterPro" id="IPR022385">
    <property type="entry name" value="Rhs_assc_core"/>
</dbReference>
<evidence type="ECO:0000313" key="3">
    <source>
        <dbReference type="EMBL" id="AFI88496.1"/>
    </source>
</evidence>
<dbReference type="Pfam" id="PF03527">
    <property type="entry name" value="RHS"/>
    <property type="match status" value="1"/>
</dbReference>
<dbReference type="RefSeq" id="WP_014698545.1">
    <property type="nucleotide sequence ID" value="NZ_SGQC01000019.1"/>
</dbReference>
<sequence>MARYGYDALGRGTRKTVTWGENGTPEETRFLWEGFRLLQARHADRTESYLYDPTVWWSPLARITQQPGGRDGDIRWFNTDLNGAPLEMTDADGAVRWSGDYGSFGAVNGQTQDSEGLRHGKPVESQSLRYAGQYADEETGLHYSLFRYYDPTVGRFTTQDPIGLAGGINLYQYAPNPLGLAKCGSGEWKSRRTFKDGDSGLKDHARRHSNLSPEKYLERGKRNISDGSLLKGGGKHPDTKYYIIKLGDNDYSVTIADRNNKILSIDTWKKGGAPMTQDDIIKNLNNNGIAPPKGFWEAL</sequence>
<dbReference type="Gene3D" id="2.180.10.10">
    <property type="entry name" value="RHS repeat-associated core"/>
    <property type="match status" value="1"/>
</dbReference>
<dbReference type="HOGENOM" id="CLU_044841_1_1_6"/>
<dbReference type="KEGG" id="pec:W5S_0369"/>
<dbReference type="STRING" id="1905730.W5S_0369"/>
<dbReference type="PRINTS" id="PR00394">
    <property type="entry name" value="RHSPROTEIN"/>
</dbReference>
<comment type="similarity">
    <text evidence="1">Belongs to the RHS family.</text>
</comment>
<dbReference type="PATRIC" id="fig|1166016.3.peg.368"/>
<dbReference type="eggNOG" id="COG3209">
    <property type="taxonomic scope" value="Bacteria"/>
</dbReference>
<dbReference type="PANTHER" id="PTHR32305">
    <property type="match status" value="1"/>
</dbReference>
<dbReference type="InterPro" id="IPR050708">
    <property type="entry name" value="T6SS_VgrG/RHS"/>
</dbReference>
<dbReference type="Proteomes" id="UP000008044">
    <property type="component" value="Chromosome"/>
</dbReference>
<dbReference type="InterPro" id="IPR001826">
    <property type="entry name" value="RHS"/>
</dbReference>
<evidence type="ECO:0000259" key="2">
    <source>
        <dbReference type="Pfam" id="PF03527"/>
    </source>
</evidence>
<evidence type="ECO:0000313" key="4">
    <source>
        <dbReference type="Proteomes" id="UP000008044"/>
    </source>
</evidence>
<protein>
    <submittedName>
        <fullName evidence="3">YD repeat-containing domain protein</fullName>
    </submittedName>
</protein>
<feature type="domain" description="RHS protein conserved region" evidence="2">
    <location>
        <begin position="74"/>
        <end position="107"/>
    </location>
</feature>
<evidence type="ECO:0000256" key="1">
    <source>
        <dbReference type="ARBA" id="ARBA00009455"/>
    </source>
</evidence>
<dbReference type="EMBL" id="CP003415">
    <property type="protein sequence ID" value="AFI88496.1"/>
    <property type="molecule type" value="Genomic_DNA"/>
</dbReference>
<accession>A0A0H3HXB4</accession>
<reference evidence="3 4" key="1">
    <citation type="journal article" date="2012" name="J. Bacteriol.">
        <title>Genome sequence of Pectobacterium sp. strain SCC3193.</title>
        <authorList>
            <person name="Koskinen J.P."/>
            <person name="Laine P."/>
            <person name="Niemi O."/>
            <person name="Nykyri J."/>
            <person name="Harjunpaa H."/>
            <person name="Auvinen P."/>
            <person name="Paulin L."/>
            <person name="Pirhonen M."/>
            <person name="Palva T."/>
            <person name="Holm L."/>
        </authorList>
    </citation>
    <scope>NUCLEOTIDE SEQUENCE [LARGE SCALE GENOMIC DNA]</scope>
    <source>
        <strain evidence="3 4">SCC3193</strain>
    </source>
</reference>
<organism evidence="3 4">
    <name type="scientific">Pectobacterium parmentieri</name>
    <dbReference type="NCBI Taxonomy" id="1905730"/>
    <lineage>
        <taxon>Bacteria</taxon>
        <taxon>Pseudomonadati</taxon>
        <taxon>Pseudomonadota</taxon>
        <taxon>Gammaproteobacteria</taxon>
        <taxon>Enterobacterales</taxon>
        <taxon>Pectobacteriaceae</taxon>
        <taxon>Pectobacterium</taxon>
    </lineage>
</organism>